<dbReference type="InterPro" id="IPR000873">
    <property type="entry name" value="AMP-dep_synth/lig_dom"/>
</dbReference>
<evidence type="ECO:0000259" key="7">
    <source>
        <dbReference type="Pfam" id="PF00501"/>
    </source>
</evidence>
<dbReference type="InterPro" id="IPR045851">
    <property type="entry name" value="AMP-bd_C_sf"/>
</dbReference>
<comment type="similarity">
    <text evidence="1">Belongs to the ATP-dependent AMP-binding enzyme family.</text>
</comment>
<gene>
    <name evidence="8" type="ORF">D7044_07685</name>
</gene>
<reference evidence="8 9" key="1">
    <citation type="submission" date="2018-09" db="EMBL/GenBank/DDBJ databases">
        <title>Micromonospora sp. nov. MS1-9, isolated from a root of Musa sp.</title>
        <authorList>
            <person name="Kuncharoen N."/>
            <person name="Kudo T."/>
            <person name="Ohkuma M."/>
            <person name="Yuki M."/>
            <person name="Tanasupawat S."/>
        </authorList>
    </citation>
    <scope>NUCLEOTIDE SEQUENCE [LARGE SCALE GENOMIC DNA]</scope>
    <source>
        <strain evidence="8 9">MS1-9</strain>
    </source>
</reference>
<keyword evidence="4" id="KW-0443">Lipid metabolism</keyword>
<proteinExistence type="inferred from homology"/>
<dbReference type="PANTHER" id="PTHR43272:SF32">
    <property type="entry name" value="AMP-DEPENDENT SYNTHETASE_LIGASE DOMAIN-CONTAINING PROTEIN"/>
    <property type="match status" value="1"/>
</dbReference>
<protein>
    <recommendedName>
        <fullName evidence="6">Acyl-CoA synthetase</fullName>
    </recommendedName>
</protein>
<evidence type="ECO:0000313" key="8">
    <source>
        <dbReference type="EMBL" id="RKN34686.1"/>
    </source>
</evidence>
<dbReference type="PROSITE" id="PS00455">
    <property type="entry name" value="AMP_BINDING"/>
    <property type="match status" value="1"/>
</dbReference>
<dbReference type="SUPFAM" id="SSF56801">
    <property type="entry name" value="Acetyl-CoA synthetase-like"/>
    <property type="match status" value="1"/>
</dbReference>
<keyword evidence="3" id="KW-0276">Fatty acid metabolism</keyword>
<evidence type="ECO:0000313" key="9">
    <source>
        <dbReference type="Proteomes" id="UP000275865"/>
    </source>
</evidence>
<organism evidence="8 9">
    <name type="scientific">Micromonospora musae</name>
    <dbReference type="NCBI Taxonomy" id="1894970"/>
    <lineage>
        <taxon>Bacteria</taxon>
        <taxon>Bacillati</taxon>
        <taxon>Actinomycetota</taxon>
        <taxon>Actinomycetes</taxon>
        <taxon>Micromonosporales</taxon>
        <taxon>Micromonosporaceae</taxon>
        <taxon>Micromonospora</taxon>
    </lineage>
</organism>
<dbReference type="InterPro" id="IPR020845">
    <property type="entry name" value="AMP-binding_CS"/>
</dbReference>
<dbReference type="GO" id="GO:0016020">
    <property type="term" value="C:membrane"/>
    <property type="evidence" value="ECO:0007669"/>
    <property type="project" value="TreeGrafter"/>
</dbReference>
<accession>A0A3A9YL96</accession>
<dbReference type="RefSeq" id="WP_120688371.1">
    <property type="nucleotide sequence ID" value="NZ_RAZT01000003.1"/>
</dbReference>
<comment type="catalytic activity">
    <reaction evidence="5">
        <text>a long-chain fatty acid + ATP + CoA = a long-chain fatty acyl-CoA + AMP + diphosphate</text>
        <dbReference type="Rhea" id="RHEA:15421"/>
        <dbReference type="ChEBI" id="CHEBI:30616"/>
        <dbReference type="ChEBI" id="CHEBI:33019"/>
        <dbReference type="ChEBI" id="CHEBI:57287"/>
        <dbReference type="ChEBI" id="CHEBI:57560"/>
        <dbReference type="ChEBI" id="CHEBI:83139"/>
        <dbReference type="ChEBI" id="CHEBI:456215"/>
        <dbReference type="EC" id="6.2.1.3"/>
    </reaction>
    <physiologicalReaction direction="left-to-right" evidence="5">
        <dbReference type="Rhea" id="RHEA:15422"/>
    </physiologicalReaction>
</comment>
<sequence>MREFSVPPIVTVGDSANLTDPVWENAEAAPDTVQFVRPTGATEGPAWADVTCLQFRDEVAAVARGLVAAGVRAGDRVGLMSHTRYEWTLIDYAIWAVGGVSVPIYETSSGEQAAWILADSGAVACVVETNAHATLLAGVRDQLPDLGKVWQIDLGAVDELVAAGASVDPAEVDRRRAALRSADLATIIYTSGTTGRPKGCVITHRNMYADIANAVPVLPNLFNPGASTLLFLPLAHAFARLIQVGVVYARATMRHCADPRNLVAELQEFRPTFVLSVPRVFEKVYNAAKQKAEADGKGGIFARAEQVAVAYSEALESPGGPGFGLRAQHALFDRLVYRKLRAALGGRCRDAISGGAPLGARLGHFFRGIGVPVFEGYGLTETAPAAAVNLPSATRVGTVGRPLPGVTIRIEDDGEILIAGELVFDGYWRNEDATAEVLTKDGWFRTGDLGQLDNDGYLSITGRKKEIIVTAGGKNVAPAVLEDQVRAHPLVSQCLVLGDQKPFIAALVTLDEEALPRWLESVGLPADTPAAELRQHEGLRAEIQKAVDLANAAVSRAEAIKVFRILPRDFTEATGELTPSLKVKRQVVHKTYAAEIAEIYQG</sequence>
<evidence type="ECO:0000256" key="4">
    <source>
        <dbReference type="ARBA" id="ARBA00023098"/>
    </source>
</evidence>
<dbReference type="Pfam" id="PF00501">
    <property type="entry name" value="AMP-binding"/>
    <property type="match status" value="1"/>
</dbReference>
<dbReference type="Gene3D" id="3.30.300.30">
    <property type="match status" value="1"/>
</dbReference>
<dbReference type="AlphaFoldDB" id="A0A3A9YL96"/>
<evidence type="ECO:0000256" key="2">
    <source>
        <dbReference type="ARBA" id="ARBA00022598"/>
    </source>
</evidence>
<evidence type="ECO:0000256" key="3">
    <source>
        <dbReference type="ARBA" id="ARBA00022832"/>
    </source>
</evidence>
<dbReference type="Proteomes" id="UP000275865">
    <property type="component" value="Unassembled WGS sequence"/>
</dbReference>
<dbReference type="CDD" id="cd05907">
    <property type="entry name" value="VL_LC_FACS_like"/>
    <property type="match status" value="1"/>
</dbReference>
<dbReference type="Pfam" id="PF23562">
    <property type="entry name" value="AMP-binding_C_3"/>
    <property type="match status" value="1"/>
</dbReference>
<dbReference type="GO" id="GO:0004467">
    <property type="term" value="F:long-chain fatty acid-CoA ligase activity"/>
    <property type="evidence" value="ECO:0007669"/>
    <property type="project" value="UniProtKB-EC"/>
</dbReference>
<dbReference type="InterPro" id="IPR042099">
    <property type="entry name" value="ANL_N_sf"/>
</dbReference>
<comment type="caution">
    <text evidence="8">The sequence shown here is derived from an EMBL/GenBank/DDBJ whole genome shotgun (WGS) entry which is preliminary data.</text>
</comment>
<dbReference type="PANTHER" id="PTHR43272">
    <property type="entry name" value="LONG-CHAIN-FATTY-ACID--COA LIGASE"/>
    <property type="match status" value="1"/>
</dbReference>
<evidence type="ECO:0000256" key="6">
    <source>
        <dbReference type="ARBA" id="ARBA00032875"/>
    </source>
</evidence>
<evidence type="ECO:0000256" key="1">
    <source>
        <dbReference type="ARBA" id="ARBA00006432"/>
    </source>
</evidence>
<feature type="domain" description="AMP-dependent synthetase/ligase" evidence="7">
    <location>
        <begin position="23"/>
        <end position="428"/>
    </location>
</feature>
<name>A0A3A9YL96_9ACTN</name>
<evidence type="ECO:0000256" key="5">
    <source>
        <dbReference type="ARBA" id="ARBA00024484"/>
    </source>
</evidence>
<keyword evidence="2 8" id="KW-0436">Ligase</keyword>
<dbReference type="EMBL" id="RAZT01000003">
    <property type="protein sequence ID" value="RKN34686.1"/>
    <property type="molecule type" value="Genomic_DNA"/>
</dbReference>
<dbReference type="Gene3D" id="3.40.50.12780">
    <property type="entry name" value="N-terminal domain of ligase-like"/>
    <property type="match status" value="1"/>
</dbReference>